<dbReference type="AlphaFoldDB" id="A0A6G1PKX1"/>
<keyword evidence="2" id="KW-1185">Reference proteome</keyword>
<proteinExistence type="predicted"/>
<name>A0A6G1PKX1_CHAAH</name>
<sequence length="54" mass="5925">MPSVVYVTTKPLEATPPKSETLQLLPGDEAVSKPDRIPVSLVALQFVVNFQNRC</sequence>
<dbReference type="Proteomes" id="UP000503349">
    <property type="component" value="Chromosome 6"/>
</dbReference>
<protein>
    <submittedName>
        <fullName evidence="1">Uncharacterized protein</fullName>
    </submittedName>
</protein>
<organism evidence="1 2">
    <name type="scientific">Channa argus</name>
    <name type="common">Northern snakehead</name>
    <name type="synonym">Ophicephalus argus</name>
    <dbReference type="NCBI Taxonomy" id="215402"/>
    <lineage>
        <taxon>Eukaryota</taxon>
        <taxon>Metazoa</taxon>
        <taxon>Chordata</taxon>
        <taxon>Craniata</taxon>
        <taxon>Vertebrata</taxon>
        <taxon>Euteleostomi</taxon>
        <taxon>Actinopterygii</taxon>
        <taxon>Neopterygii</taxon>
        <taxon>Teleostei</taxon>
        <taxon>Neoteleostei</taxon>
        <taxon>Acanthomorphata</taxon>
        <taxon>Anabantaria</taxon>
        <taxon>Anabantiformes</taxon>
        <taxon>Channoidei</taxon>
        <taxon>Channidae</taxon>
        <taxon>Channa</taxon>
    </lineage>
</organism>
<gene>
    <name evidence="1" type="ORF">EXN66_Car006551</name>
</gene>
<evidence type="ECO:0000313" key="1">
    <source>
        <dbReference type="EMBL" id="KAF3690877.1"/>
    </source>
</evidence>
<evidence type="ECO:0000313" key="2">
    <source>
        <dbReference type="Proteomes" id="UP000503349"/>
    </source>
</evidence>
<reference evidence="1 2" key="1">
    <citation type="submission" date="2019-02" db="EMBL/GenBank/DDBJ databases">
        <title>Opniocepnalus argus genome.</title>
        <authorList>
            <person name="Zhou C."/>
            <person name="Xiao S."/>
        </authorList>
    </citation>
    <scope>NUCLEOTIDE SEQUENCE [LARGE SCALE GENOMIC DNA]</scope>
    <source>
        <strain evidence="1">OARG1902GOOAL</strain>
        <tissue evidence="1">Muscle</tissue>
    </source>
</reference>
<reference evidence="2" key="2">
    <citation type="submission" date="2019-02" db="EMBL/GenBank/DDBJ databases">
        <title>Opniocepnalus argus Var Kimnra genome.</title>
        <authorList>
            <person name="Zhou C."/>
            <person name="Xiao S."/>
        </authorList>
    </citation>
    <scope>NUCLEOTIDE SEQUENCE [LARGE SCALE GENOMIC DNA]</scope>
</reference>
<dbReference type="EMBL" id="CM015717">
    <property type="protein sequence ID" value="KAF3690877.1"/>
    <property type="molecule type" value="Genomic_DNA"/>
</dbReference>
<accession>A0A6G1PKX1</accession>